<name>A0ABS0U6X4_9GAMM</name>
<evidence type="ECO:0000313" key="3">
    <source>
        <dbReference type="Proteomes" id="UP000696184"/>
    </source>
</evidence>
<evidence type="ECO:0000256" key="1">
    <source>
        <dbReference type="SAM" id="MobiDB-lite"/>
    </source>
</evidence>
<feature type="compositionally biased region" description="Basic and acidic residues" evidence="1">
    <location>
        <begin position="1"/>
        <end position="14"/>
    </location>
</feature>
<proteinExistence type="predicted"/>
<reference evidence="2 3" key="1">
    <citation type="submission" date="2020-08" db="EMBL/GenBank/DDBJ databases">
        <title>Description of Xenorhabdus lircayensis sp. nov., the symbiotic bacterium associated with the entomopathogenic nematode Steirnernema unicornum.</title>
        <authorList>
            <person name="Castaneda-Alvarez C."/>
            <person name="Prodan S."/>
            <person name="Zamorano A."/>
            <person name="San-Blas E."/>
            <person name="Aballay E."/>
        </authorList>
    </citation>
    <scope>NUCLEOTIDE SEQUENCE [LARGE SCALE GENOMIC DNA]</scope>
    <source>
        <strain evidence="2 3">VLS</strain>
    </source>
</reference>
<dbReference type="EMBL" id="JACOII010000044">
    <property type="protein sequence ID" value="MBI6549634.1"/>
    <property type="molecule type" value="Genomic_DNA"/>
</dbReference>
<protein>
    <submittedName>
        <fullName evidence="2">Uncharacterized protein</fullName>
    </submittedName>
</protein>
<feature type="region of interest" description="Disordered" evidence="1">
    <location>
        <begin position="1"/>
        <end position="67"/>
    </location>
</feature>
<gene>
    <name evidence="2" type="ORF">H8A87_13135</name>
</gene>
<sequence length="67" mass="7649">MPKVSFFDDKDISSKSKFPCNVHSETGEHSNNFNEFSKRNKNSLGQPTRGCLSLNPESRHIKQKNQP</sequence>
<accession>A0ABS0U6X4</accession>
<dbReference type="RefSeq" id="WP_198690399.1">
    <property type="nucleotide sequence ID" value="NZ_CAWPUD010000043.1"/>
</dbReference>
<comment type="caution">
    <text evidence="2">The sequence shown here is derived from an EMBL/GenBank/DDBJ whole genome shotgun (WGS) entry which is preliminary data.</text>
</comment>
<evidence type="ECO:0000313" key="2">
    <source>
        <dbReference type="EMBL" id="MBI6549634.1"/>
    </source>
</evidence>
<keyword evidence="3" id="KW-1185">Reference proteome</keyword>
<organism evidence="2 3">
    <name type="scientific">Xenorhabdus lircayensis</name>
    <dbReference type="NCBI Taxonomy" id="2763499"/>
    <lineage>
        <taxon>Bacteria</taxon>
        <taxon>Pseudomonadati</taxon>
        <taxon>Pseudomonadota</taxon>
        <taxon>Gammaproteobacteria</taxon>
        <taxon>Enterobacterales</taxon>
        <taxon>Morganellaceae</taxon>
        <taxon>Xenorhabdus</taxon>
    </lineage>
</organism>
<dbReference type="Proteomes" id="UP000696184">
    <property type="component" value="Unassembled WGS sequence"/>
</dbReference>